<evidence type="ECO:0000313" key="1">
    <source>
        <dbReference type="EMBL" id="GAA2737666.1"/>
    </source>
</evidence>
<proteinExistence type="predicted"/>
<sequence length="136" mass="14049">MRPIRRLSSAAGRCTAGFVLNGCAGQGSAEDHNAEAVVTQFVGSIRTDPAAACALLAPATLTALQDHDGDCPTGLPKQIQPSSGLATSTAVYGKYAIVHVGADTIFAARFEDGWRVTAAGCTPQADRPYNCKIKGN</sequence>
<comment type="caution">
    <text evidence="1">The sequence shown here is derived from an EMBL/GenBank/DDBJ whole genome shotgun (WGS) entry which is preliminary data.</text>
</comment>
<reference evidence="2" key="1">
    <citation type="journal article" date="2019" name="Int. J. Syst. Evol. Microbiol.">
        <title>The Global Catalogue of Microorganisms (GCM) 10K type strain sequencing project: providing services to taxonomists for standard genome sequencing and annotation.</title>
        <authorList>
            <consortium name="The Broad Institute Genomics Platform"/>
            <consortium name="The Broad Institute Genome Sequencing Center for Infectious Disease"/>
            <person name="Wu L."/>
            <person name="Ma J."/>
        </authorList>
    </citation>
    <scope>NUCLEOTIDE SEQUENCE [LARGE SCALE GENOMIC DNA]</scope>
    <source>
        <strain evidence="2">JCM 16378</strain>
    </source>
</reference>
<name>A0ABP6H6N7_9MICO</name>
<evidence type="ECO:0000313" key="2">
    <source>
        <dbReference type="Proteomes" id="UP001501326"/>
    </source>
</evidence>
<keyword evidence="2" id="KW-1185">Reference proteome</keyword>
<dbReference type="Proteomes" id="UP001501326">
    <property type="component" value="Unassembled WGS sequence"/>
</dbReference>
<organism evidence="1 2">
    <name type="scientific">Pedococcus aerophilus</name>
    <dbReference type="NCBI Taxonomy" id="436356"/>
    <lineage>
        <taxon>Bacteria</taxon>
        <taxon>Bacillati</taxon>
        <taxon>Actinomycetota</taxon>
        <taxon>Actinomycetes</taxon>
        <taxon>Micrococcales</taxon>
        <taxon>Intrasporangiaceae</taxon>
        <taxon>Pedococcus</taxon>
    </lineage>
</organism>
<dbReference type="RefSeq" id="WP_344194022.1">
    <property type="nucleotide sequence ID" value="NZ_BAAARN010000003.1"/>
</dbReference>
<evidence type="ECO:0008006" key="3">
    <source>
        <dbReference type="Google" id="ProtNLM"/>
    </source>
</evidence>
<gene>
    <name evidence="1" type="ORF">GCM10009867_25730</name>
</gene>
<accession>A0ABP6H6N7</accession>
<protein>
    <recommendedName>
        <fullName evidence="3">Lipoprotein</fullName>
    </recommendedName>
</protein>
<dbReference type="EMBL" id="BAAARN010000003">
    <property type="protein sequence ID" value="GAA2737666.1"/>
    <property type="molecule type" value="Genomic_DNA"/>
</dbReference>